<feature type="binding site" evidence="16">
    <location>
        <position position="30"/>
    </location>
    <ligand>
        <name>Mg(2+)</name>
        <dbReference type="ChEBI" id="CHEBI:18420"/>
        <label>1</label>
        <note>catalytic</note>
    </ligand>
</feature>
<dbReference type="Proteomes" id="UP000697127">
    <property type="component" value="Unassembled WGS sequence"/>
</dbReference>
<feature type="binding site" evidence="16">
    <location>
        <position position="76"/>
    </location>
    <ligand>
        <name>Mg(2+)</name>
        <dbReference type="ChEBI" id="CHEBI:18420"/>
        <label>1</label>
        <note>catalytic</note>
    </ligand>
</feature>
<feature type="domain" description="tRNAHis guanylyltransferase catalytic" evidence="17">
    <location>
        <begin position="6"/>
        <end position="137"/>
    </location>
</feature>
<evidence type="ECO:0000256" key="10">
    <source>
        <dbReference type="ARBA" id="ARBA00022842"/>
    </source>
</evidence>
<proteinExistence type="inferred from homology"/>
<dbReference type="Pfam" id="PF04446">
    <property type="entry name" value="Thg1"/>
    <property type="match status" value="1"/>
</dbReference>
<dbReference type="EMBL" id="PUHW01000337">
    <property type="protein sequence ID" value="KAG0686982.1"/>
    <property type="molecule type" value="Genomic_DNA"/>
</dbReference>
<dbReference type="GO" id="GO:0005525">
    <property type="term" value="F:GTP binding"/>
    <property type="evidence" value="ECO:0007669"/>
    <property type="project" value="UniProtKB-UniRule"/>
</dbReference>
<evidence type="ECO:0000256" key="12">
    <source>
        <dbReference type="ARBA" id="ARBA00032480"/>
    </source>
</evidence>
<evidence type="ECO:0000256" key="6">
    <source>
        <dbReference type="ARBA" id="ARBA00022694"/>
    </source>
</evidence>
<dbReference type="OrthoDB" id="62560at2759"/>
<organism evidence="19 20">
    <name type="scientific">Pichia californica</name>
    <dbReference type="NCBI Taxonomy" id="460514"/>
    <lineage>
        <taxon>Eukaryota</taxon>
        <taxon>Fungi</taxon>
        <taxon>Dikarya</taxon>
        <taxon>Ascomycota</taxon>
        <taxon>Saccharomycotina</taxon>
        <taxon>Pichiomycetes</taxon>
        <taxon>Pichiales</taxon>
        <taxon>Pichiaceae</taxon>
        <taxon>Pichia</taxon>
    </lineage>
</organism>
<keyword evidence="20" id="KW-1185">Reference proteome</keyword>
<accession>A0A9P6WHC9</accession>
<evidence type="ECO:0000256" key="3">
    <source>
        <dbReference type="ARBA" id="ARBA00012511"/>
    </source>
</evidence>
<sequence>MANSRFEYVRTFERENILLPQTHIVIRVDGRGFHKFSDFYEFEKPNDEIALNVMNESAKQLMKTIPDIIMAYGDSDEYSFLLRKDCQLFDRREFKLITTFSSSFSANYQYYWNKLNSSKPLNIERLPTFDARAIVYPNDLNVIDYFKWRQVDCHINNLYNTTFWNLVIKGNMTTKEAENKLIGTLSSDKNEILFKEFGINYNDLPEMYKKGTIFLREYIDFPISKYKEQPTNECLIRLIKRSKKTEIKQYHCDLIKDSFWSDRPYLLQ</sequence>
<dbReference type="PIRSF" id="PIRSF028980">
    <property type="entry name" value="tRNAHis_guanylyltransferase"/>
    <property type="match status" value="1"/>
</dbReference>
<feature type="binding site" evidence="15">
    <location>
        <begin position="29"/>
        <end position="34"/>
    </location>
    <ligand>
        <name>GTP</name>
        <dbReference type="ChEBI" id="CHEBI:37565"/>
    </ligand>
</feature>
<evidence type="ECO:0000259" key="18">
    <source>
        <dbReference type="Pfam" id="PF14413"/>
    </source>
</evidence>
<evidence type="ECO:0000256" key="2">
    <source>
        <dbReference type="ARBA" id="ARBA00010113"/>
    </source>
</evidence>
<evidence type="ECO:0000256" key="4">
    <source>
        <dbReference type="ARBA" id="ARBA00015443"/>
    </source>
</evidence>
<protein>
    <recommendedName>
        <fullName evidence="4 14">tRNA(His) guanylyltransferase</fullName>
        <ecNumber evidence="3 14">2.7.7.79</ecNumber>
    </recommendedName>
    <alternativeName>
        <fullName evidence="12 14">tRNA-histidine guanylyltransferase</fullName>
    </alternativeName>
</protein>
<dbReference type="InterPro" id="IPR025845">
    <property type="entry name" value="Thg1_C_dom"/>
</dbReference>
<dbReference type="InterPro" id="IPR007537">
    <property type="entry name" value="tRNAHis_GuaTrfase_Thg1"/>
</dbReference>
<evidence type="ECO:0000256" key="1">
    <source>
        <dbReference type="ARBA" id="ARBA00002939"/>
    </source>
</evidence>
<keyword evidence="7 14" id="KW-0548">Nucleotidyltransferase</keyword>
<evidence type="ECO:0000256" key="14">
    <source>
        <dbReference type="PIRNR" id="PIRNR028980"/>
    </source>
</evidence>
<keyword evidence="8 14" id="KW-0479">Metal-binding</keyword>
<dbReference type="InterPro" id="IPR024956">
    <property type="entry name" value="tRNAHis_GuaTrfase_cat"/>
</dbReference>
<dbReference type="PANTHER" id="PTHR12729">
    <property type="entry name" value="TRNA(HIS) GUANYLYLTRANSFERASE-RELATED"/>
    <property type="match status" value="1"/>
</dbReference>
<evidence type="ECO:0000313" key="19">
    <source>
        <dbReference type="EMBL" id="KAG0686982.1"/>
    </source>
</evidence>
<evidence type="ECO:0000259" key="17">
    <source>
        <dbReference type="Pfam" id="PF04446"/>
    </source>
</evidence>
<keyword evidence="11 14" id="KW-0342">GTP-binding</keyword>
<gene>
    <name evidence="19" type="primary">THG1</name>
    <name evidence="19" type="ORF">C6P40_003060</name>
</gene>
<evidence type="ECO:0000256" key="5">
    <source>
        <dbReference type="ARBA" id="ARBA00022679"/>
    </source>
</evidence>
<comment type="similarity">
    <text evidence="2 14">Belongs to the tRNA(His) guanylyltransferase family.</text>
</comment>
<dbReference type="FunFam" id="3.30.70.3000:FF:000001">
    <property type="entry name" value="tRNA(His) guanylyltransferase"/>
    <property type="match status" value="1"/>
</dbReference>
<keyword evidence="10 14" id="KW-0460">Magnesium</keyword>
<feature type="binding site" evidence="16">
    <location>
        <position position="76"/>
    </location>
    <ligand>
        <name>Mg(2+)</name>
        <dbReference type="ChEBI" id="CHEBI:18420"/>
        <label>2</label>
        <note>catalytic</note>
    </ligand>
</feature>
<evidence type="ECO:0000256" key="16">
    <source>
        <dbReference type="PIRSR" id="PIRSR028980-2"/>
    </source>
</evidence>
<feature type="binding site" evidence="16">
    <location>
        <position position="29"/>
    </location>
    <ligand>
        <name>Mg(2+)</name>
        <dbReference type="ChEBI" id="CHEBI:18420"/>
        <label>1</label>
        <note>catalytic</note>
    </ligand>
</feature>
<evidence type="ECO:0000256" key="13">
    <source>
        <dbReference type="ARBA" id="ARBA00047281"/>
    </source>
</evidence>
<dbReference type="GO" id="GO:0008193">
    <property type="term" value="F:tRNA guanylyltransferase activity"/>
    <property type="evidence" value="ECO:0007669"/>
    <property type="project" value="UniProtKB-UniRule"/>
</dbReference>
<keyword evidence="6 14" id="KW-0819">tRNA processing</keyword>
<feature type="binding site" evidence="15">
    <location>
        <begin position="75"/>
        <end position="76"/>
    </location>
    <ligand>
        <name>GTP</name>
        <dbReference type="ChEBI" id="CHEBI:37565"/>
    </ligand>
</feature>
<comment type="caution">
    <text evidence="19">The sequence shown here is derived from an EMBL/GenBank/DDBJ whole genome shotgun (WGS) entry which is preliminary data.</text>
</comment>
<evidence type="ECO:0000256" key="7">
    <source>
        <dbReference type="ARBA" id="ARBA00022695"/>
    </source>
</evidence>
<keyword evidence="9 14" id="KW-0547">Nucleotide-binding</keyword>
<comment type="function">
    <text evidence="1 14">Adds a GMP to the 5'-end of tRNA(His) after transcription and RNase P cleavage.</text>
</comment>
<evidence type="ECO:0000313" key="20">
    <source>
        <dbReference type="Proteomes" id="UP000697127"/>
    </source>
</evidence>
<dbReference type="Pfam" id="PF14413">
    <property type="entry name" value="Thg1C"/>
    <property type="match status" value="1"/>
</dbReference>
<evidence type="ECO:0000256" key="8">
    <source>
        <dbReference type="ARBA" id="ARBA00022723"/>
    </source>
</evidence>
<evidence type="ECO:0000256" key="11">
    <source>
        <dbReference type="ARBA" id="ARBA00023134"/>
    </source>
</evidence>
<evidence type="ECO:0000256" key="9">
    <source>
        <dbReference type="ARBA" id="ARBA00022741"/>
    </source>
</evidence>
<dbReference type="EC" id="2.7.7.79" evidence="3 14"/>
<dbReference type="PANTHER" id="PTHR12729:SF6">
    <property type="entry name" value="TRNA(HIS) GUANYLYLTRANSFERASE-RELATED"/>
    <property type="match status" value="1"/>
</dbReference>
<dbReference type="InterPro" id="IPR038469">
    <property type="entry name" value="tRNAHis_GuaTrfase_Thg1_sf"/>
</dbReference>
<keyword evidence="5 14" id="KW-0808">Transferase</keyword>
<evidence type="ECO:0000256" key="15">
    <source>
        <dbReference type="PIRSR" id="PIRSR028980-1"/>
    </source>
</evidence>
<comment type="cofactor">
    <cofactor evidence="16">
        <name>Mg(2+)</name>
        <dbReference type="ChEBI" id="CHEBI:18420"/>
    </cofactor>
    <text evidence="16">Binds 2 magnesium ions per subunit.</text>
</comment>
<comment type="catalytic activity">
    <reaction evidence="13 14">
        <text>a 5'-end ribonucleotide-tRNA(His) + GTP + ATP + H2O = a 5'-end phospho-guanosine-ribonucleotide-tRNA(His) + AMP + 2 diphosphate + H(+)</text>
        <dbReference type="Rhea" id="RHEA:54564"/>
        <dbReference type="Rhea" id="RHEA-COMP:14193"/>
        <dbReference type="Rhea" id="RHEA-COMP:14917"/>
        <dbReference type="ChEBI" id="CHEBI:15377"/>
        <dbReference type="ChEBI" id="CHEBI:15378"/>
        <dbReference type="ChEBI" id="CHEBI:30616"/>
        <dbReference type="ChEBI" id="CHEBI:33019"/>
        <dbReference type="ChEBI" id="CHEBI:37565"/>
        <dbReference type="ChEBI" id="CHEBI:138282"/>
        <dbReference type="ChEBI" id="CHEBI:141847"/>
        <dbReference type="ChEBI" id="CHEBI:456215"/>
        <dbReference type="EC" id="2.7.7.79"/>
    </reaction>
</comment>
<feature type="domain" description="Thg1 C-terminal" evidence="18">
    <location>
        <begin position="141"/>
        <end position="256"/>
    </location>
</feature>
<dbReference type="GO" id="GO:0006400">
    <property type="term" value="P:tRNA modification"/>
    <property type="evidence" value="ECO:0007669"/>
    <property type="project" value="UniProtKB-UniRule"/>
</dbReference>
<reference evidence="19" key="1">
    <citation type="submission" date="2020-11" db="EMBL/GenBank/DDBJ databases">
        <title>Kefir isolates.</title>
        <authorList>
            <person name="Marcisauskas S."/>
            <person name="Kim Y."/>
            <person name="Blasche S."/>
        </authorList>
    </citation>
    <scope>NUCLEOTIDE SEQUENCE</scope>
    <source>
        <strain evidence="19">Olga-1</strain>
    </source>
</reference>
<dbReference type="AlphaFoldDB" id="A0A9P6WHC9"/>
<dbReference type="GO" id="GO:0000287">
    <property type="term" value="F:magnesium ion binding"/>
    <property type="evidence" value="ECO:0007669"/>
    <property type="project" value="UniProtKB-UniRule"/>
</dbReference>
<feature type="binding site" evidence="16">
    <location>
        <position position="29"/>
    </location>
    <ligand>
        <name>Mg(2+)</name>
        <dbReference type="ChEBI" id="CHEBI:18420"/>
        <label>2</label>
        <note>catalytic</note>
    </ligand>
</feature>
<dbReference type="Gene3D" id="3.30.70.3000">
    <property type="match status" value="1"/>
</dbReference>
<name>A0A9P6WHC9_9ASCO</name>